<evidence type="ECO:0000256" key="2">
    <source>
        <dbReference type="SAM" id="SignalP"/>
    </source>
</evidence>
<dbReference type="InterPro" id="IPR024079">
    <property type="entry name" value="MetalloPept_cat_dom_sf"/>
</dbReference>
<keyword evidence="4" id="KW-1185">Reference proteome</keyword>
<evidence type="ECO:0000313" key="3">
    <source>
        <dbReference type="EMBL" id="KAG5180557.1"/>
    </source>
</evidence>
<reference evidence="3" key="1">
    <citation type="submission" date="2021-02" db="EMBL/GenBank/DDBJ databases">
        <title>First Annotated Genome of the Yellow-green Alga Tribonema minus.</title>
        <authorList>
            <person name="Mahan K.M."/>
        </authorList>
    </citation>
    <scope>NUCLEOTIDE SEQUENCE</scope>
    <source>
        <strain evidence="3">UTEX B ZZ1240</strain>
    </source>
</reference>
<dbReference type="EMBL" id="JAFCMP010000379">
    <property type="protein sequence ID" value="KAG5180557.1"/>
    <property type="molecule type" value="Genomic_DNA"/>
</dbReference>
<dbReference type="Proteomes" id="UP000664859">
    <property type="component" value="Unassembled WGS sequence"/>
</dbReference>
<feature type="chain" id="PRO_5032615620" evidence="2">
    <location>
        <begin position="26"/>
        <end position="915"/>
    </location>
</feature>
<gene>
    <name evidence="3" type="ORF">JKP88DRAFT_246678</name>
</gene>
<protein>
    <submittedName>
        <fullName evidence="3">Uncharacterized protein</fullName>
    </submittedName>
</protein>
<dbReference type="AlphaFoldDB" id="A0A835YS29"/>
<name>A0A835YS29_9STRA</name>
<evidence type="ECO:0000313" key="4">
    <source>
        <dbReference type="Proteomes" id="UP000664859"/>
    </source>
</evidence>
<organism evidence="3 4">
    <name type="scientific">Tribonema minus</name>
    <dbReference type="NCBI Taxonomy" id="303371"/>
    <lineage>
        <taxon>Eukaryota</taxon>
        <taxon>Sar</taxon>
        <taxon>Stramenopiles</taxon>
        <taxon>Ochrophyta</taxon>
        <taxon>PX clade</taxon>
        <taxon>Xanthophyceae</taxon>
        <taxon>Tribonematales</taxon>
        <taxon>Tribonemataceae</taxon>
        <taxon>Tribonema</taxon>
    </lineage>
</organism>
<dbReference type="Pfam" id="PF13582">
    <property type="entry name" value="Reprolysin_3"/>
    <property type="match status" value="1"/>
</dbReference>
<dbReference type="Gene3D" id="3.40.390.10">
    <property type="entry name" value="Collagenase (Catalytic Domain)"/>
    <property type="match status" value="1"/>
</dbReference>
<feature type="compositionally biased region" description="Low complexity" evidence="1">
    <location>
        <begin position="538"/>
        <end position="567"/>
    </location>
</feature>
<accession>A0A835YS29</accession>
<feature type="signal peptide" evidence="2">
    <location>
        <begin position="1"/>
        <end position="25"/>
    </location>
</feature>
<sequence length="915" mass="96932">MPMTPGGTCAFAALWLLVALGGAEAAGNPPVLKSAEVSFGCTRSGVPTNAADAAKPQSPHDVARNKLCQADVVAKFDTANKNARGQNPNPDPLTRLFALLRRGRQGVDYTATKSRSDKYPQLDGLKAWLGEVKGQQVAVRQVPAAPSRRTRGVAREVKGQPGALATVVWDKTCDASKFLMDVKLPTVTPAASVSLDSNIDMVATQLKAVPCSASNGVANCVWLAEVETALPKAIAKKVPGHARRHLEEHTDSELEEDIELLAAVQRGDVEALNHFNRNGGRSLGSDGTVIMPSGRRLDDGSIVTLMYVYGTYTTARWGSQVPSMVAAGVTSANQVLVNSGIGFQFQLVNLMYSNYADNDMLQGITDLANGVVPGAAAARNTYGADLVQMMTEDPNYCGIGWLMTGKDAWFEKYGHSAVLNDCFTPTGLTHAHEIGHNMGCHHDMGTDGANGAAGSLWPYSFGYRYCSAPNFRTVMAYSCTSGSASRAPYYSSPNVYFMGYPTGTIYEDNVRTLKDSKLTVSNFRLNGTTPTPAPTATPKPTTSKPTVKPTPSATAKPTTKAPTAAPATPKPTTPSSGYNIQLVFSAATTPDIQAAFTAAAARWQTVITGDLWDVPAMNIDWLSGAIPGVSYKPDVLGSFSPPEAPSDLITPYLLHLLRLDHEPGHSIRLTHILRWRLLAVAQGAVDDIVIGVDVVLDDTLTSSRPISGSGQILWIRGGPSLPVSAVMKYKIRRSSAAALVADGGYFRTVVLHTMGQVLGYGWMASSSATKCGAACRSSGNPLYTAGAVATCNAQVKATELGLSDPLVLETSGSSACYAWSETQLCNELMTSALSGTVNPLSAITIVGSSKMHYSRPNTGAFCNLRKRSDSVACVDYTKADAFNPAGCMAFPDSKDGVKWLNTSVPSTPKVVKPKA</sequence>
<evidence type="ECO:0000256" key="1">
    <source>
        <dbReference type="SAM" id="MobiDB-lite"/>
    </source>
</evidence>
<dbReference type="GO" id="GO:0008237">
    <property type="term" value="F:metallopeptidase activity"/>
    <property type="evidence" value="ECO:0007669"/>
    <property type="project" value="InterPro"/>
</dbReference>
<dbReference type="OrthoDB" id="49539at2759"/>
<feature type="region of interest" description="Disordered" evidence="1">
    <location>
        <begin position="523"/>
        <end position="573"/>
    </location>
</feature>
<keyword evidence="2" id="KW-0732">Signal</keyword>
<dbReference type="SUPFAM" id="SSF55486">
    <property type="entry name" value="Metalloproteases ('zincins'), catalytic domain"/>
    <property type="match status" value="1"/>
</dbReference>
<comment type="caution">
    <text evidence="3">The sequence shown here is derived from an EMBL/GenBank/DDBJ whole genome shotgun (WGS) entry which is preliminary data.</text>
</comment>
<proteinExistence type="predicted"/>